<evidence type="ECO:0000256" key="3">
    <source>
        <dbReference type="ARBA" id="ARBA00023143"/>
    </source>
</evidence>
<organism evidence="7 8">
    <name type="scientific">Parvularcula marina</name>
    <dbReference type="NCBI Taxonomy" id="2292771"/>
    <lineage>
        <taxon>Bacteria</taxon>
        <taxon>Pseudomonadati</taxon>
        <taxon>Pseudomonadota</taxon>
        <taxon>Alphaproteobacteria</taxon>
        <taxon>Parvularculales</taxon>
        <taxon>Parvularculaceae</taxon>
        <taxon>Parvularcula</taxon>
    </lineage>
</organism>
<dbReference type="RefSeq" id="WP_116391380.1">
    <property type="nucleotide sequence ID" value="NZ_CAXQPM010000032.1"/>
</dbReference>
<evidence type="ECO:0000256" key="4">
    <source>
        <dbReference type="RuleBase" id="RU362116"/>
    </source>
</evidence>
<keyword evidence="7" id="KW-0969">Cilium</keyword>
<dbReference type="GO" id="GO:0071978">
    <property type="term" value="P:bacterial-type flagellum-dependent swarming motility"/>
    <property type="evidence" value="ECO:0007669"/>
    <property type="project" value="TreeGrafter"/>
</dbReference>
<dbReference type="Pfam" id="PF00460">
    <property type="entry name" value="Flg_bb_rod"/>
    <property type="match status" value="1"/>
</dbReference>
<feature type="domain" description="Flagellar basal-body/hook protein C-terminal" evidence="6">
    <location>
        <begin position="392"/>
        <end position="431"/>
    </location>
</feature>
<proteinExistence type="inferred from homology"/>
<keyword evidence="7" id="KW-0966">Cell projection</keyword>
<dbReference type="EMBL" id="QUQO01000001">
    <property type="protein sequence ID" value="RFB04747.1"/>
    <property type="molecule type" value="Genomic_DNA"/>
</dbReference>
<gene>
    <name evidence="7" type="ORF">DX908_05300</name>
</gene>
<dbReference type="InterPro" id="IPR010930">
    <property type="entry name" value="Flg_bb/hook_C_dom"/>
</dbReference>
<dbReference type="InterPro" id="IPR037058">
    <property type="entry name" value="Falgellar_hook_FlgE_sf"/>
</dbReference>
<comment type="caution">
    <text evidence="7">The sequence shown here is derived from an EMBL/GenBank/DDBJ whole genome shotgun (WGS) entry which is preliminary data.</text>
</comment>
<dbReference type="SUPFAM" id="SSF117143">
    <property type="entry name" value="Flagellar hook protein flgE"/>
    <property type="match status" value="1"/>
</dbReference>
<dbReference type="Pfam" id="PF06429">
    <property type="entry name" value="Flg_bbr_C"/>
    <property type="match status" value="1"/>
</dbReference>
<dbReference type="PANTHER" id="PTHR30435">
    <property type="entry name" value="FLAGELLAR PROTEIN"/>
    <property type="match status" value="1"/>
</dbReference>
<dbReference type="Gene3D" id="2.60.98.20">
    <property type="entry name" value="Flagellar hook protein FlgE"/>
    <property type="match status" value="1"/>
</dbReference>
<evidence type="ECO:0000256" key="1">
    <source>
        <dbReference type="ARBA" id="ARBA00004117"/>
    </source>
</evidence>
<comment type="similarity">
    <text evidence="2 4">Belongs to the flagella basal body rod proteins family.</text>
</comment>
<feature type="domain" description="Flagellar basal body rod protein N-terminal" evidence="5">
    <location>
        <begin position="7"/>
        <end position="37"/>
    </location>
</feature>
<name>A0A371RH09_9PROT</name>
<evidence type="ECO:0000259" key="6">
    <source>
        <dbReference type="Pfam" id="PF06429"/>
    </source>
</evidence>
<keyword evidence="7" id="KW-0282">Flagellum</keyword>
<evidence type="ECO:0000313" key="7">
    <source>
        <dbReference type="EMBL" id="RFB04747.1"/>
    </source>
</evidence>
<dbReference type="OrthoDB" id="8372879at2"/>
<dbReference type="Proteomes" id="UP000264589">
    <property type="component" value="Unassembled WGS sequence"/>
</dbReference>
<dbReference type="InterPro" id="IPR037925">
    <property type="entry name" value="FlgE/F/G-like"/>
</dbReference>
<comment type="subcellular location">
    <subcellularLocation>
        <location evidence="1 4">Bacterial flagellum basal body</location>
    </subcellularLocation>
</comment>
<keyword evidence="3 4" id="KW-0975">Bacterial flagellum</keyword>
<sequence>MTISSSLNAGVQGLAVNSTRLGTIANNIANADTYGYKRAETDFVSLVIEGNSSSFAAGGVRVLTSREVSAQGSLITTGNATDLAIAGPGFLPVTEEGAINDTNRDLLLTTTGSFEQDQNGYLKTPGGLVLLGWRAGPDGNIGAVTRQGVADLEPVRVNTSQFQSSPTTLINMGVNLPADQTVAGAAGTVYDMPVDYIDNLGRNQTMTAIFTPVVPATGASNEWNVEFLDNSSGTPVSVGTFNITFQDNPANGGSVDTVTTTGGGLVYDPATGRINVNLPSGPVDVFVGQSGDISGLVQVAANFTPANLDFDGVSVGELEGIEINSSGLLQAVYNTGFRQTLYQIPVAAVQNANGLIAENNQAFRLSQDSGGMYLWDAGTGPVGETVGFSLMESTVDIASELTALIETQRAYSSNARIIQTVDEILQETTNIIR</sequence>
<dbReference type="GO" id="GO:0005829">
    <property type="term" value="C:cytosol"/>
    <property type="evidence" value="ECO:0007669"/>
    <property type="project" value="TreeGrafter"/>
</dbReference>
<dbReference type="InterPro" id="IPR019776">
    <property type="entry name" value="Flagellar_basal_body_rod_CS"/>
</dbReference>
<protein>
    <recommendedName>
        <fullName evidence="4">Flagellar hook protein FlgE</fullName>
    </recommendedName>
</protein>
<dbReference type="NCBIfam" id="TIGR03506">
    <property type="entry name" value="FlgEFG_subfam"/>
    <property type="match status" value="1"/>
</dbReference>
<dbReference type="PANTHER" id="PTHR30435:SF1">
    <property type="entry name" value="FLAGELLAR HOOK PROTEIN FLGE"/>
    <property type="match status" value="1"/>
</dbReference>
<accession>A0A371RH09</accession>
<dbReference type="AlphaFoldDB" id="A0A371RH09"/>
<dbReference type="GO" id="GO:0009425">
    <property type="term" value="C:bacterial-type flagellum basal body"/>
    <property type="evidence" value="ECO:0007669"/>
    <property type="project" value="UniProtKB-SubCell"/>
</dbReference>
<evidence type="ECO:0000256" key="2">
    <source>
        <dbReference type="ARBA" id="ARBA00009677"/>
    </source>
</evidence>
<dbReference type="InParanoid" id="A0A371RH09"/>
<dbReference type="PROSITE" id="PS00588">
    <property type="entry name" value="FLAGELLA_BB_ROD"/>
    <property type="match status" value="1"/>
</dbReference>
<reference evidence="7 8" key="1">
    <citation type="submission" date="2018-08" db="EMBL/GenBank/DDBJ databases">
        <title>Parvularcula sp. SM1705, isolated from surface water of the South Sea China.</title>
        <authorList>
            <person name="Sun L."/>
        </authorList>
    </citation>
    <scope>NUCLEOTIDE SEQUENCE [LARGE SCALE GENOMIC DNA]</scope>
    <source>
        <strain evidence="7 8">SM1705</strain>
    </source>
</reference>
<evidence type="ECO:0000259" key="5">
    <source>
        <dbReference type="Pfam" id="PF00460"/>
    </source>
</evidence>
<evidence type="ECO:0000313" key="8">
    <source>
        <dbReference type="Proteomes" id="UP000264589"/>
    </source>
</evidence>
<comment type="function">
    <text evidence="4">A flexible structure which links the flagellar filament to the drive apparatus in the basal body.</text>
</comment>
<dbReference type="GO" id="GO:0009424">
    <property type="term" value="C:bacterial-type flagellum hook"/>
    <property type="evidence" value="ECO:0007669"/>
    <property type="project" value="TreeGrafter"/>
</dbReference>
<keyword evidence="8" id="KW-1185">Reference proteome</keyword>
<dbReference type="InterPro" id="IPR001444">
    <property type="entry name" value="Flag_bb_rod_N"/>
</dbReference>
<dbReference type="InterPro" id="IPR020013">
    <property type="entry name" value="Flagellar_FlgE/F/G"/>
</dbReference>